<sequence length="268" mass="27890">MVKFSVTEENPRRGGWSVPPPPSRLPTSALPVIEADSYPAGPSPAAPPAAPPDEHRTGTPWGLKPPAATRPGLAVSGIITALSIRIRPLVRRIRRQGRKRLGVAAAALIALVLLVWLAVASFAGSTRSSADGGPAPAAASGSASSAAGRGSLPLEGVSPMDFQLRDCFKDFDPDAQQSTIVDCTTGHSAQLVAVVKYAGADSYPGREMLQQKARDACKAAPLTDMAGAYALSYKLAYPSSSSWGKGDRRVDCYAVTDAGNVIMESLLP</sequence>
<dbReference type="Proteomes" id="UP000276055">
    <property type="component" value="Unassembled WGS sequence"/>
</dbReference>
<keyword evidence="2" id="KW-1133">Transmembrane helix</keyword>
<name>A0A495EHV4_9MICC</name>
<evidence type="ECO:0000256" key="2">
    <source>
        <dbReference type="SAM" id="Phobius"/>
    </source>
</evidence>
<evidence type="ECO:0000313" key="4">
    <source>
        <dbReference type="EMBL" id="RKR15577.1"/>
    </source>
</evidence>
<accession>A0A495EHV4</accession>
<dbReference type="Pfam" id="PF13845">
    <property type="entry name" value="Septum_form"/>
    <property type="match status" value="1"/>
</dbReference>
<evidence type="ECO:0000259" key="3">
    <source>
        <dbReference type="Pfam" id="PF13845"/>
    </source>
</evidence>
<keyword evidence="2" id="KW-0472">Membrane</keyword>
<organism evidence="4 5">
    <name type="scientific">Arthrobacter oryzae</name>
    <dbReference type="NCBI Taxonomy" id="409290"/>
    <lineage>
        <taxon>Bacteria</taxon>
        <taxon>Bacillati</taxon>
        <taxon>Actinomycetota</taxon>
        <taxon>Actinomycetes</taxon>
        <taxon>Micrococcales</taxon>
        <taxon>Micrococcaceae</taxon>
        <taxon>Arthrobacter</taxon>
    </lineage>
</organism>
<feature type="transmembrane region" description="Helical" evidence="2">
    <location>
        <begin position="101"/>
        <end position="119"/>
    </location>
</feature>
<evidence type="ECO:0000313" key="5">
    <source>
        <dbReference type="Proteomes" id="UP000276055"/>
    </source>
</evidence>
<feature type="compositionally biased region" description="Pro residues" evidence="1">
    <location>
        <begin position="41"/>
        <end position="51"/>
    </location>
</feature>
<feature type="domain" description="Septum formation-related" evidence="3">
    <location>
        <begin position="162"/>
        <end position="252"/>
    </location>
</feature>
<feature type="region of interest" description="Disordered" evidence="1">
    <location>
        <begin position="1"/>
        <end position="68"/>
    </location>
</feature>
<evidence type="ECO:0000256" key="1">
    <source>
        <dbReference type="SAM" id="MobiDB-lite"/>
    </source>
</evidence>
<proteinExistence type="predicted"/>
<dbReference type="AlphaFoldDB" id="A0A495EHV4"/>
<protein>
    <submittedName>
        <fullName evidence="4">Putative regulator of septum formation</fullName>
    </submittedName>
</protein>
<dbReference type="InterPro" id="IPR026004">
    <property type="entry name" value="Septum_form"/>
</dbReference>
<gene>
    <name evidence="4" type="ORF">C8D78_3100</name>
</gene>
<comment type="caution">
    <text evidence="4">The sequence shown here is derived from an EMBL/GenBank/DDBJ whole genome shotgun (WGS) entry which is preliminary data.</text>
</comment>
<dbReference type="EMBL" id="RBIR01000007">
    <property type="protein sequence ID" value="RKR15577.1"/>
    <property type="molecule type" value="Genomic_DNA"/>
</dbReference>
<keyword evidence="2" id="KW-0812">Transmembrane</keyword>
<reference evidence="4 5" key="1">
    <citation type="submission" date="2018-10" db="EMBL/GenBank/DDBJ databases">
        <title>Genomic Encyclopedia of Type Strains, Phase IV (KMG-IV): sequencing the most valuable type-strain genomes for metagenomic binning, comparative biology and taxonomic classification.</title>
        <authorList>
            <person name="Goeker M."/>
        </authorList>
    </citation>
    <scope>NUCLEOTIDE SEQUENCE [LARGE SCALE GENOMIC DNA]</scope>
    <source>
        <strain evidence="4 5">DSM 25586</strain>
    </source>
</reference>